<organism evidence="3 4">
    <name type="scientific">Prevotella aurantiaca</name>
    <dbReference type="NCBI Taxonomy" id="596085"/>
    <lineage>
        <taxon>Bacteria</taxon>
        <taxon>Pseudomonadati</taxon>
        <taxon>Bacteroidota</taxon>
        <taxon>Bacteroidia</taxon>
        <taxon>Bacteroidales</taxon>
        <taxon>Prevotellaceae</taxon>
        <taxon>Prevotella</taxon>
    </lineage>
</organism>
<keyword evidence="1" id="KW-0472">Membrane</keyword>
<evidence type="ECO:0000256" key="1">
    <source>
        <dbReference type="SAM" id="Phobius"/>
    </source>
</evidence>
<dbReference type="RefSeq" id="WP_273159023.1">
    <property type="nucleotide sequence ID" value="NZ_CAUSHM010000025.1"/>
</dbReference>
<name>A0A930MX13_9BACT</name>
<dbReference type="EMBL" id="JABZSJ010000016">
    <property type="protein sequence ID" value="MBF1384084.1"/>
    <property type="molecule type" value="Genomic_DNA"/>
</dbReference>
<evidence type="ECO:0000313" key="4">
    <source>
        <dbReference type="Proteomes" id="UP000771736"/>
    </source>
</evidence>
<dbReference type="Pfam" id="PF26603">
    <property type="entry name" value="DUF8188"/>
    <property type="match status" value="1"/>
</dbReference>
<sequence length="205" mass="24637">MKKSSNFFPMVTLGQIIGCVVCFPLLIFLVNVFYYSNKYNDDAVLYYKDYIKKSYNIIVTMPEEKSKYYLKNQDEDIKTSETFIKKIDNNFFSNPEAYYIPFYSVEYKKYFSIMCFIGMNEMYWPYGMKVTLMVNKDEMNNPKYGTKENPVPILRYIGVDESIRDYDKDYDRKYMDSVYSENVIGYLKYKMPKGEFKRRFKNKGD</sequence>
<feature type="transmembrane region" description="Helical" evidence="1">
    <location>
        <begin position="12"/>
        <end position="35"/>
    </location>
</feature>
<evidence type="ECO:0000313" key="3">
    <source>
        <dbReference type="EMBL" id="MBF1384084.1"/>
    </source>
</evidence>
<gene>
    <name evidence="3" type="ORF">HXN26_04400</name>
</gene>
<proteinExistence type="predicted"/>
<dbReference type="Proteomes" id="UP000771736">
    <property type="component" value="Unassembled WGS sequence"/>
</dbReference>
<protein>
    <recommendedName>
        <fullName evidence="2">DUF8188 domain-containing protein</fullName>
    </recommendedName>
</protein>
<dbReference type="InterPro" id="IPR058501">
    <property type="entry name" value="DUF8188"/>
</dbReference>
<keyword evidence="1" id="KW-1133">Transmembrane helix</keyword>
<accession>A0A930MX13</accession>
<comment type="caution">
    <text evidence="3">The sequence shown here is derived from an EMBL/GenBank/DDBJ whole genome shotgun (WGS) entry which is preliminary data.</text>
</comment>
<dbReference type="AlphaFoldDB" id="A0A930MX13"/>
<evidence type="ECO:0000259" key="2">
    <source>
        <dbReference type="Pfam" id="PF26603"/>
    </source>
</evidence>
<keyword evidence="1" id="KW-0812">Transmembrane</keyword>
<reference evidence="3" key="1">
    <citation type="submission" date="2020-04" db="EMBL/GenBank/DDBJ databases">
        <title>Deep metagenomics examines the oral microbiome during advanced dental caries in children, revealing novel taxa and co-occurrences with host molecules.</title>
        <authorList>
            <person name="Baker J.L."/>
            <person name="Morton J.T."/>
            <person name="Dinis M."/>
            <person name="Alvarez R."/>
            <person name="Tran N.C."/>
            <person name="Knight R."/>
            <person name="Edlund A."/>
        </authorList>
    </citation>
    <scope>NUCLEOTIDE SEQUENCE</scope>
    <source>
        <strain evidence="3">JCVI_44_bin.5</strain>
    </source>
</reference>
<feature type="domain" description="DUF8188" evidence="2">
    <location>
        <begin position="42"/>
        <end position="200"/>
    </location>
</feature>